<evidence type="ECO:0000313" key="2">
    <source>
        <dbReference type="EMBL" id="OCH88681.1"/>
    </source>
</evidence>
<proteinExistence type="predicted"/>
<evidence type="ECO:0000313" key="3">
    <source>
        <dbReference type="Proteomes" id="UP000250043"/>
    </source>
</evidence>
<dbReference type="Proteomes" id="UP000250043">
    <property type="component" value="Unassembled WGS sequence"/>
</dbReference>
<sequence length="88" mass="9830">DNDRKFKKEYQTIGRPTVADHDINDEYVRRPPMNEPTGPTTDRKVPGLKEGAREITDPKVEGVLGDQPIGKLLPDIARAGLIQENTVH</sequence>
<dbReference type="OrthoDB" id="3224585at2759"/>
<protein>
    <submittedName>
        <fullName evidence="2">Uncharacterized protein</fullName>
    </submittedName>
</protein>
<dbReference type="AlphaFoldDB" id="A0A8E2APS4"/>
<dbReference type="EMBL" id="KV722446">
    <property type="protein sequence ID" value="OCH88681.1"/>
    <property type="molecule type" value="Genomic_DNA"/>
</dbReference>
<accession>A0A8E2APS4</accession>
<feature type="non-terminal residue" evidence="2">
    <location>
        <position position="1"/>
    </location>
</feature>
<organism evidence="2 3">
    <name type="scientific">Obba rivulosa</name>
    <dbReference type="NCBI Taxonomy" id="1052685"/>
    <lineage>
        <taxon>Eukaryota</taxon>
        <taxon>Fungi</taxon>
        <taxon>Dikarya</taxon>
        <taxon>Basidiomycota</taxon>
        <taxon>Agaricomycotina</taxon>
        <taxon>Agaricomycetes</taxon>
        <taxon>Polyporales</taxon>
        <taxon>Gelatoporiaceae</taxon>
        <taxon>Obba</taxon>
    </lineage>
</organism>
<gene>
    <name evidence="2" type="ORF">OBBRIDRAFT_691303</name>
</gene>
<keyword evidence="3" id="KW-1185">Reference proteome</keyword>
<name>A0A8E2APS4_9APHY</name>
<reference evidence="2 3" key="1">
    <citation type="submission" date="2016-07" db="EMBL/GenBank/DDBJ databases">
        <title>Draft genome of the white-rot fungus Obba rivulosa 3A-2.</title>
        <authorList>
            <consortium name="DOE Joint Genome Institute"/>
            <person name="Miettinen O."/>
            <person name="Riley R."/>
            <person name="Acob R."/>
            <person name="Barry K."/>
            <person name="Cullen D."/>
            <person name="De Vries R."/>
            <person name="Hainaut M."/>
            <person name="Hatakka A."/>
            <person name="Henrissat B."/>
            <person name="Hilden K."/>
            <person name="Kuo R."/>
            <person name="Labutti K."/>
            <person name="Lipzen A."/>
            <person name="Makela M.R."/>
            <person name="Sandor L."/>
            <person name="Spatafora J.W."/>
            <person name="Grigoriev I.V."/>
            <person name="Hibbett D.S."/>
        </authorList>
    </citation>
    <scope>NUCLEOTIDE SEQUENCE [LARGE SCALE GENOMIC DNA]</scope>
    <source>
        <strain evidence="2 3">3A-2</strain>
    </source>
</reference>
<feature type="region of interest" description="Disordered" evidence="1">
    <location>
        <begin position="27"/>
        <end position="49"/>
    </location>
</feature>
<evidence type="ECO:0000256" key="1">
    <source>
        <dbReference type="SAM" id="MobiDB-lite"/>
    </source>
</evidence>
<feature type="non-terminal residue" evidence="2">
    <location>
        <position position="88"/>
    </location>
</feature>